<evidence type="ECO:0000256" key="1">
    <source>
        <dbReference type="ARBA" id="ARBA00022679"/>
    </source>
</evidence>
<evidence type="ECO:0000256" key="2">
    <source>
        <dbReference type="RuleBase" id="RU003494"/>
    </source>
</evidence>
<keyword evidence="6" id="KW-1185">Reference proteome</keyword>
<dbReference type="SUPFAM" id="SSF47616">
    <property type="entry name" value="GST C-terminal domain-like"/>
    <property type="match status" value="1"/>
</dbReference>
<dbReference type="FunFam" id="3.40.30.10:FF:000016">
    <property type="entry name" value="Glutathione S-transferase F2"/>
    <property type="match status" value="1"/>
</dbReference>
<accession>A0A2R5F8P6</accession>
<dbReference type="InterPro" id="IPR004046">
    <property type="entry name" value="GST_C"/>
</dbReference>
<proteinExistence type="inferred from homology"/>
<organism evidence="5 6">
    <name type="scientific">Novimethylophilus kurashikiensis</name>
    <dbReference type="NCBI Taxonomy" id="1825523"/>
    <lineage>
        <taxon>Bacteria</taxon>
        <taxon>Pseudomonadati</taxon>
        <taxon>Pseudomonadota</taxon>
        <taxon>Betaproteobacteria</taxon>
        <taxon>Nitrosomonadales</taxon>
        <taxon>Methylophilaceae</taxon>
        <taxon>Novimethylophilus</taxon>
    </lineage>
</organism>
<dbReference type="PROSITE" id="PS50405">
    <property type="entry name" value="GST_CTER"/>
    <property type="match status" value="1"/>
</dbReference>
<reference evidence="5 6" key="1">
    <citation type="journal article" date="2018" name="Environ. Microbiol.">
        <title>Isolation and genomic characterization of Novimethylophilus kurashikiensis gen. nov. sp. nov., a new lanthanide-dependent methylotrophic species of Methylophilaceae.</title>
        <authorList>
            <person name="Lv H."/>
            <person name="Sahin N."/>
            <person name="Tani A."/>
        </authorList>
    </citation>
    <scope>NUCLEOTIDE SEQUENCE [LARGE SCALE GENOMIC DNA]</scope>
    <source>
        <strain evidence="5 6">La2-4</strain>
    </source>
</reference>
<dbReference type="Pfam" id="PF02798">
    <property type="entry name" value="GST_N"/>
    <property type="match status" value="1"/>
</dbReference>
<feature type="domain" description="GST N-terminal" evidence="3">
    <location>
        <begin position="1"/>
        <end position="80"/>
    </location>
</feature>
<evidence type="ECO:0000313" key="6">
    <source>
        <dbReference type="Proteomes" id="UP000245081"/>
    </source>
</evidence>
<dbReference type="InterPro" id="IPR036282">
    <property type="entry name" value="Glutathione-S-Trfase_C_sf"/>
</dbReference>
<protein>
    <submittedName>
        <fullName evidence="5">Glutathione S-transferase</fullName>
        <ecNumber evidence="5">2.5.1.18</ecNumber>
    </submittedName>
</protein>
<dbReference type="SUPFAM" id="SSF52833">
    <property type="entry name" value="Thioredoxin-like"/>
    <property type="match status" value="1"/>
</dbReference>
<dbReference type="InterPro" id="IPR036249">
    <property type="entry name" value="Thioredoxin-like_sf"/>
</dbReference>
<dbReference type="EC" id="2.5.1.18" evidence="5"/>
<dbReference type="EMBL" id="BDOQ01000003">
    <property type="protein sequence ID" value="GBG13283.1"/>
    <property type="molecule type" value="Genomic_DNA"/>
</dbReference>
<dbReference type="CDD" id="cd03207">
    <property type="entry name" value="GST_C_8"/>
    <property type="match status" value="1"/>
</dbReference>
<dbReference type="InterPro" id="IPR010987">
    <property type="entry name" value="Glutathione-S-Trfase_C-like"/>
</dbReference>
<dbReference type="SFLD" id="SFLDG01150">
    <property type="entry name" value="Main.1:_Beta-like"/>
    <property type="match status" value="1"/>
</dbReference>
<comment type="similarity">
    <text evidence="2">Belongs to the GST superfamily.</text>
</comment>
<dbReference type="Pfam" id="PF00043">
    <property type="entry name" value="GST_C"/>
    <property type="match status" value="1"/>
</dbReference>
<keyword evidence="1 5" id="KW-0808">Transferase</keyword>
<sequence length="209" mass="23514">MIKVYGFQNTRTTRVTWALEEAGAEYELIPVNLGKGEHRSPEFLHLSPGGKVPVLEDGDLVMTESAAICTYIGEKFPQSGLVPPFSQPIDRAHYFQWCFFAVSELEAAIWTLGKHQRFLPEERRVPEVAPTCLWEFHRHAAILAQHLKDREFVAGNQFTCADILMSGVLNWARNTGTNLESPALDAYADRMSARPALARARQREAEVTT</sequence>
<dbReference type="InterPro" id="IPR040079">
    <property type="entry name" value="Glutathione_S-Trfase"/>
</dbReference>
<dbReference type="PROSITE" id="PS50404">
    <property type="entry name" value="GST_NTER"/>
    <property type="match status" value="1"/>
</dbReference>
<dbReference type="CDD" id="cd03046">
    <property type="entry name" value="GST_N_GTT1_like"/>
    <property type="match status" value="1"/>
</dbReference>
<evidence type="ECO:0000259" key="4">
    <source>
        <dbReference type="PROSITE" id="PS50405"/>
    </source>
</evidence>
<dbReference type="InterPro" id="IPR004045">
    <property type="entry name" value="Glutathione_S-Trfase_N"/>
</dbReference>
<dbReference type="PANTHER" id="PTHR44051">
    <property type="entry name" value="GLUTATHIONE S-TRANSFERASE-RELATED"/>
    <property type="match status" value="1"/>
</dbReference>
<dbReference type="Gene3D" id="3.40.30.10">
    <property type="entry name" value="Glutaredoxin"/>
    <property type="match status" value="1"/>
</dbReference>
<dbReference type="Gene3D" id="1.20.1050.10">
    <property type="match status" value="1"/>
</dbReference>
<comment type="caution">
    <text evidence="5">The sequence shown here is derived from an EMBL/GenBank/DDBJ whole genome shotgun (WGS) entry which is preliminary data.</text>
</comment>
<evidence type="ECO:0000259" key="3">
    <source>
        <dbReference type="PROSITE" id="PS50404"/>
    </source>
</evidence>
<feature type="domain" description="GST C-terminal" evidence="4">
    <location>
        <begin position="87"/>
        <end position="209"/>
    </location>
</feature>
<dbReference type="RefSeq" id="WP_181376162.1">
    <property type="nucleotide sequence ID" value="NZ_BDOQ01000003.1"/>
</dbReference>
<dbReference type="Proteomes" id="UP000245081">
    <property type="component" value="Unassembled WGS sequence"/>
</dbReference>
<gene>
    <name evidence="5" type="primary">gst</name>
    <name evidence="5" type="ORF">NMK_0828</name>
</gene>
<dbReference type="SFLD" id="SFLDG00358">
    <property type="entry name" value="Main_(cytGST)"/>
    <property type="match status" value="1"/>
</dbReference>
<dbReference type="PANTHER" id="PTHR44051:SF8">
    <property type="entry name" value="GLUTATHIONE S-TRANSFERASE GSTA"/>
    <property type="match status" value="1"/>
</dbReference>
<dbReference type="AlphaFoldDB" id="A0A2R5F8P6"/>
<dbReference type="GO" id="GO:0004364">
    <property type="term" value="F:glutathione transferase activity"/>
    <property type="evidence" value="ECO:0007669"/>
    <property type="project" value="UniProtKB-EC"/>
</dbReference>
<evidence type="ECO:0000313" key="5">
    <source>
        <dbReference type="EMBL" id="GBG13283.1"/>
    </source>
</evidence>
<dbReference type="SFLD" id="SFLDS00019">
    <property type="entry name" value="Glutathione_Transferase_(cytos"/>
    <property type="match status" value="1"/>
</dbReference>
<name>A0A2R5F8P6_9PROT</name>